<dbReference type="PRINTS" id="PR00348">
    <property type="entry name" value="UBIQUITIN"/>
</dbReference>
<dbReference type="Pfam" id="PF00240">
    <property type="entry name" value="ubiquitin"/>
    <property type="match status" value="1"/>
</dbReference>
<feature type="region of interest" description="Disordered" evidence="1">
    <location>
        <begin position="157"/>
        <end position="344"/>
    </location>
</feature>
<evidence type="ECO:0000259" key="2">
    <source>
        <dbReference type="PROSITE" id="PS50053"/>
    </source>
</evidence>
<dbReference type="OrthoDB" id="428577at2759"/>
<comment type="caution">
    <text evidence="3">The sequence shown here is derived from an EMBL/GenBank/DDBJ whole genome shotgun (WGS) entry which is preliminary data.</text>
</comment>
<protein>
    <submittedName>
        <fullName evidence="3">Polyubiquitin</fullName>
    </submittedName>
</protein>
<feature type="compositionally biased region" description="Basic and acidic residues" evidence="1">
    <location>
        <begin position="202"/>
        <end position="216"/>
    </location>
</feature>
<sequence>KIQAKEGIPTGLQRLLFAGKQLVDGRTLLDYNIQAEAMLHLKILMVGSSVNDPPPTVDVHVLSGSTRLAPVTITTSAGVTYRTLIADVASAIGCERADIERITVSQPHGLLVLDTDDKVSQHLAASAAITARLKDGACGVVRTRTREERDAAGFANAIDLEDGDDDPDAIPKSFKSMKKKEPFDGRNAGSAHAAIDEEDDDRQVRARAAEERKQSPKDIVGGPMRGGSSYGAQREASGGRVTDLEADRRAIYSSAVHPQAGAPGGASGASGQGRKRSTDEAAHGVTHDASSTHLQPIRPFQSRTDASQSHAAVGGSVKRPKPQSQPPPRSGGADDDEPGRRSPA</sequence>
<organism evidence="3 4">
    <name type="scientific">Chrysochromulina tobinii</name>
    <dbReference type="NCBI Taxonomy" id="1460289"/>
    <lineage>
        <taxon>Eukaryota</taxon>
        <taxon>Haptista</taxon>
        <taxon>Haptophyta</taxon>
        <taxon>Prymnesiophyceae</taxon>
        <taxon>Prymnesiales</taxon>
        <taxon>Chrysochromulinaceae</taxon>
        <taxon>Chrysochromulina</taxon>
    </lineage>
</organism>
<dbReference type="InterPro" id="IPR000626">
    <property type="entry name" value="Ubiquitin-like_dom"/>
</dbReference>
<reference evidence="4" key="1">
    <citation type="journal article" date="2015" name="PLoS Genet.">
        <title>Genome Sequence and Transcriptome Analyses of Chrysochromulina tobin: Metabolic Tools for Enhanced Algal Fitness in the Prominent Order Prymnesiales (Haptophyceae).</title>
        <authorList>
            <person name="Hovde B.T."/>
            <person name="Deodato C.R."/>
            <person name="Hunsperger H.M."/>
            <person name="Ryken S.A."/>
            <person name="Yost W."/>
            <person name="Jha R.K."/>
            <person name="Patterson J."/>
            <person name="Monnat R.J. Jr."/>
            <person name="Barlow S.B."/>
            <person name="Starkenburg S.R."/>
            <person name="Cattolico R.A."/>
        </authorList>
    </citation>
    <scope>NUCLEOTIDE SEQUENCE</scope>
    <source>
        <strain evidence="4">CCMP291</strain>
    </source>
</reference>
<dbReference type="InterPro" id="IPR050158">
    <property type="entry name" value="Ubiquitin_ubiquitin-like"/>
</dbReference>
<dbReference type="AlphaFoldDB" id="A0A0M0JG45"/>
<keyword evidence="4" id="KW-1185">Reference proteome</keyword>
<dbReference type="SUPFAM" id="SSF54236">
    <property type="entry name" value="Ubiquitin-like"/>
    <property type="match status" value="1"/>
</dbReference>
<dbReference type="PROSITE" id="PS50053">
    <property type="entry name" value="UBIQUITIN_2"/>
    <property type="match status" value="1"/>
</dbReference>
<dbReference type="Proteomes" id="UP000037460">
    <property type="component" value="Unassembled WGS sequence"/>
</dbReference>
<evidence type="ECO:0000313" key="3">
    <source>
        <dbReference type="EMBL" id="KOO25561.1"/>
    </source>
</evidence>
<accession>A0A0M0JG45</accession>
<dbReference type="InterPro" id="IPR019956">
    <property type="entry name" value="Ubiquitin_dom"/>
</dbReference>
<feature type="compositionally biased region" description="Acidic residues" evidence="1">
    <location>
        <begin position="159"/>
        <end position="168"/>
    </location>
</feature>
<dbReference type="InterPro" id="IPR029071">
    <property type="entry name" value="Ubiquitin-like_domsf"/>
</dbReference>
<feature type="compositionally biased region" description="Basic and acidic residues" evidence="1">
    <location>
        <begin position="276"/>
        <end position="286"/>
    </location>
</feature>
<dbReference type="PANTHER" id="PTHR10666">
    <property type="entry name" value="UBIQUITIN"/>
    <property type="match status" value="1"/>
</dbReference>
<proteinExistence type="predicted"/>
<dbReference type="Gene3D" id="3.10.20.90">
    <property type="entry name" value="Phosphatidylinositol 3-kinase Catalytic Subunit, Chain A, domain 1"/>
    <property type="match status" value="1"/>
</dbReference>
<feature type="compositionally biased region" description="Gly residues" evidence="1">
    <location>
        <begin position="262"/>
        <end position="271"/>
    </location>
</feature>
<feature type="compositionally biased region" description="Polar residues" evidence="1">
    <location>
        <begin position="301"/>
        <end position="310"/>
    </location>
</feature>
<dbReference type="EMBL" id="JWZX01002959">
    <property type="protein sequence ID" value="KOO25561.1"/>
    <property type="molecule type" value="Genomic_DNA"/>
</dbReference>
<feature type="non-terminal residue" evidence="3">
    <location>
        <position position="1"/>
    </location>
</feature>
<name>A0A0M0JG45_9EUKA</name>
<feature type="domain" description="Ubiquitin-like" evidence="2">
    <location>
        <begin position="1"/>
        <end position="48"/>
    </location>
</feature>
<gene>
    <name evidence="3" type="ORF">Ctob_007577</name>
</gene>
<feature type="non-terminal residue" evidence="3">
    <location>
        <position position="344"/>
    </location>
</feature>
<evidence type="ECO:0000313" key="4">
    <source>
        <dbReference type="Proteomes" id="UP000037460"/>
    </source>
</evidence>
<evidence type="ECO:0000256" key="1">
    <source>
        <dbReference type="SAM" id="MobiDB-lite"/>
    </source>
</evidence>